<dbReference type="GO" id="GO:0003677">
    <property type="term" value="F:DNA binding"/>
    <property type="evidence" value="ECO:0007669"/>
    <property type="project" value="InterPro"/>
</dbReference>
<dbReference type="CDD" id="cd10155">
    <property type="entry name" value="BsYrkD-like_DUF156"/>
    <property type="match status" value="1"/>
</dbReference>
<accession>A0A428MT27</accession>
<comment type="caution">
    <text evidence="1">The sequence shown here is derived from an EMBL/GenBank/DDBJ whole genome shotgun (WGS) entry which is preliminary data.</text>
</comment>
<dbReference type="Gene3D" id="1.20.58.1000">
    <property type="entry name" value="Metal-sensitive repressor, helix protomer"/>
    <property type="match status" value="1"/>
</dbReference>
<dbReference type="PANTHER" id="PTHR33677:SF5">
    <property type="entry name" value="TRANSCRIPTIONAL REPRESSOR FRMR"/>
    <property type="match status" value="1"/>
</dbReference>
<dbReference type="GO" id="GO:0045892">
    <property type="term" value="P:negative regulation of DNA-templated transcription"/>
    <property type="evidence" value="ECO:0007669"/>
    <property type="project" value="UniProtKB-ARBA"/>
</dbReference>
<protein>
    <submittedName>
        <fullName evidence="1">Metal-sensitive transcriptional regulator</fullName>
    </submittedName>
</protein>
<reference evidence="1 2" key="1">
    <citation type="submission" date="2018-10" db="EMBL/GenBank/DDBJ databases">
        <title>Draft genome sequence of Bacillus salarius IM0101, isolated from a hypersaline soil in Inner Mongolia, China.</title>
        <authorList>
            <person name="Yamprayoonswat W."/>
            <person name="Boonvisut S."/>
            <person name="Jumpathong W."/>
            <person name="Sittihan S."/>
            <person name="Ruangsuj P."/>
            <person name="Wanthongcharoen S."/>
            <person name="Thongpramul N."/>
            <person name="Pimmason S."/>
            <person name="Yu B."/>
            <person name="Yasawong M."/>
        </authorList>
    </citation>
    <scope>NUCLEOTIDE SEQUENCE [LARGE SCALE GENOMIC DNA]</scope>
    <source>
        <strain evidence="1 2">IM0101</strain>
    </source>
</reference>
<sequence length="88" mass="10108">MILEYTSEMKNRLKRVEGQVRGVQKMMDEDKDCKDVVYQLSAARSAIDRAMAYIVAENLEECIREQMENGGDTSQYVQEAIELLGKSR</sequence>
<dbReference type="Pfam" id="PF02583">
    <property type="entry name" value="Trns_repr_metal"/>
    <property type="match status" value="1"/>
</dbReference>
<organism evidence="1 2">
    <name type="scientific">Salibacterium salarium</name>
    <dbReference type="NCBI Taxonomy" id="284579"/>
    <lineage>
        <taxon>Bacteria</taxon>
        <taxon>Bacillati</taxon>
        <taxon>Bacillota</taxon>
        <taxon>Bacilli</taxon>
        <taxon>Bacillales</taxon>
        <taxon>Bacillaceae</taxon>
    </lineage>
</organism>
<dbReference type="PANTHER" id="PTHR33677">
    <property type="entry name" value="TRANSCRIPTIONAL REPRESSOR FRMR-RELATED"/>
    <property type="match status" value="1"/>
</dbReference>
<gene>
    <name evidence="1" type="ORF">D7Z54_32200</name>
</gene>
<keyword evidence="2" id="KW-1185">Reference proteome</keyword>
<name>A0A428MT27_9BACI</name>
<evidence type="ECO:0000313" key="2">
    <source>
        <dbReference type="Proteomes" id="UP000275076"/>
    </source>
</evidence>
<proteinExistence type="predicted"/>
<dbReference type="OrthoDB" id="9798732at2"/>
<dbReference type="GO" id="GO:0046872">
    <property type="term" value="F:metal ion binding"/>
    <property type="evidence" value="ECO:0007669"/>
    <property type="project" value="InterPro"/>
</dbReference>
<dbReference type="AlphaFoldDB" id="A0A428MT27"/>
<evidence type="ECO:0000313" key="1">
    <source>
        <dbReference type="EMBL" id="RSL29274.1"/>
    </source>
</evidence>
<dbReference type="EMBL" id="RBVX01000080">
    <property type="protein sequence ID" value="RSL29274.1"/>
    <property type="molecule type" value="Genomic_DNA"/>
</dbReference>
<dbReference type="InterPro" id="IPR038390">
    <property type="entry name" value="Metal_Tscrpt_repr_sf"/>
</dbReference>
<dbReference type="Proteomes" id="UP000275076">
    <property type="component" value="Unassembled WGS sequence"/>
</dbReference>
<dbReference type="InterPro" id="IPR003735">
    <property type="entry name" value="Metal_Tscrpt_repr"/>
</dbReference>